<evidence type="ECO:0000256" key="1">
    <source>
        <dbReference type="ARBA" id="ARBA00022603"/>
    </source>
</evidence>
<protein>
    <recommendedName>
        <fullName evidence="4">Methyltransferase domain-containing protein</fullName>
    </recommendedName>
</protein>
<evidence type="ECO:0000256" key="3">
    <source>
        <dbReference type="ARBA" id="ARBA00022691"/>
    </source>
</evidence>
<evidence type="ECO:0000313" key="5">
    <source>
        <dbReference type="EMBL" id="KAL1899802.1"/>
    </source>
</evidence>
<keyword evidence="3" id="KW-0949">S-adenosyl-L-methionine</keyword>
<dbReference type="Gene3D" id="3.40.50.150">
    <property type="entry name" value="Vaccinia Virus protein VP39"/>
    <property type="match status" value="1"/>
</dbReference>
<dbReference type="InterPro" id="IPR029063">
    <property type="entry name" value="SAM-dependent_MTases_sf"/>
</dbReference>
<name>A0ABR3ZHW2_9PEZI</name>
<comment type="caution">
    <text evidence="5">The sequence shown here is derived from an EMBL/GenBank/DDBJ whole genome shotgun (WGS) entry which is preliminary data.</text>
</comment>
<sequence>MSLISQATEAERMYGARASNYDNSWHPQYADRFAHVVNAQPGQQILDLCCGTGLDLIPLARALNTSTDPNDGGKIIGVDTTLQMLALAKGRLRAKNPELLPRVQLLHQNVLELDRLFQEPVNMRPHSFDTIVCSNAFVLFKNPHAAVAHWKQFLKKPVYAAAMHDPNDTHEGHESHRGVHHSEPGGKLVIDIPHEFAQRSGLAMERAALRMALRFPSNRSWVTSVQSFSKVLEHNNRYRVERVVELDHVTGRGTRYYTAHDVDALFDHMSQSAAFKVMADGAGPNTNLETVKQKAKPIFRDEFMKFAGEDGRILETDIMYVYVARLTS</sequence>
<gene>
    <name evidence="5" type="ORF">Sste5346_002668</name>
</gene>
<reference evidence="5 6" key="1">
    <citation type="journal article" date="2024" name="IMA Fungus">
        <title>IMA Genome - F19 : A genome assembly and annotation guide to empower mycologists, including annotated draft genome sequences of Ceratocystis pirilliformis, Diaporthe australafricana, Fusarium ophioides, Paecilomyces lecythidis, and Sporothrix stenoceras.</title>
        <authorList>
            <person name="Aylward J."/>
            <person name="Wilson A.M."/>
            <person name="Visagie C.M."/>
            <person name="Spraker J."/>
            <person name="Barnes I."/>
            <person name="Buitendag C."/>
            <person name="Ceriani C."/>
            <person name="Del Mar Angel L."/>
            <person name="du Plessis D."/>
            <person name="Fuchs T."/>
            <person name="Gasser K."/>
            <person name="Kramer D."/>
            <person name="Li W."/>
            <person name="Munsamy K."/>
            <person name="Piso A."/>
            <person name="Price J.L."/>
            <person name="Sonnekus B."/>
            <person name="Thomas C."/>
            <person name="van der Nest A."/>
            <person name="van Dijk A."/>
            <person name="van Heerden A."/>
            <person name="van Vuuren N."/>
            <person name="Yilmaz N."/>
            <person name="Duong T.A."/>
            <person name="van der Merwe N.A."/>
            <person name="Wingfield M.J."/>
            <person name="Wingfield B.D."/>
        </authorList>
    </citation>
    <scope>NUCLEOTIDE SEQUENCE [LARGE SCALE GENOMIC DNA]</scope>
    <source>
        <strain evidence="5 6">CMW 5346</strain>
    </source>
</reference>
<keyword evidence="6" id="KW-1185">Reference proteome</keyword>
<accession>A0ABR3ZHW2</accession>
<evidence type="ECO:0000313" key="6">
    <source>
        <dbReference type="Proteomes" id="UP001583186"/>
    </source>
</evidence>
<evidence type="ECO:0000256" key="2">
    <source>
        <dbReference type="ARBA" id="ARBA00022679"/>
    </source>
</evidence>
<dbReference type="InterPro" id="IPR025714">
    <property type="entry name" value="Methyltranfer_dom"/>
</dbReference>
<feature type="domain" description="Methyltransferase" evidence="4">
    <location>
        <begin position="41"/>
        <end position="161"/>
    </location>
</feature>
<organism evidence="5 6">
    <name type="scientific">Sporothrix stenoceras</name>
    <dbReference type="NCBI Taxonomy" id="5173"/>
    <lineage>
        <taxon>Eukaryota</taxon>
        <taxon>Fungi</taxon>
        <taxon>Dikarya</taxon>
        <taxon>Ascomycota</taxon>
        <taxon>Pezizomycotina</taxon>
        <taxon>Sordariomycetes</taxon>
        <taxon>Sordariomycetidae</taxon>
        <taxon>Ophiostomatales</taxon>
        <taxon>Ophiostomataceae</taxon>
        <taxon>Sporothrix</taxon>
    </lineage>
</organism>
<dbReference type="EMBL" id="JAWCUI010000011">
    <property type="protein sequence ID" value="KAL1899802.1"/>
    <property type="molecule type" value="Genomic_DNA"/>
</dbReference>
<dbReference type="PANTHER" id="PTHR43464:SF19">
    <property type="entry name" value="UBIQUINONE BIOSYNTHESIS O-METHYLTRANSFERASE, MITOCHONDRIAL"/>
    <property type="match status" value="1"/>
</dbReference>
<dbReference type="PANTHER" id="PTHR43464">
    <property type="entry name" value="METHYLTRANSFERASE"/>
    <property type="match status" value="1"/>
</dbReference>
<dbReference type="Proteomes" id="UP001583186">
    <property type="component" value="Unassembled WGS sequence"/>
</dbReference>
<evidence type="ECO:0000259" key="4">
    <source>
        <dbReference type="Pfam" id="PF13847"/>
    </source>
</evidence>
<proteinExistence type="predicted"/>
<dbReference type="SUPFAM" id="SSF53335">
    <property type="entry name" value="S-adenosyl-L-methionine-dependent methyltransferases"/>
    <property type="match status" value="1"/>
</dbReference>
<keyword evidence="1" id="KW-0489">Methyltransferase</keyword>
<dbReference type="Pfam" id="PF13847">
    <property type="entry name" value="Methyltransf_31"/>
    <property type="match status" value="1"/>
</dbReference>
<keyword evidence="2" id="KW-0808">Transferase</keyword>
<dbReference type="CDD" id="cd02440">
    <property type="entry name" value="AdoMet_MTases"/>
    <property type="match status" value="1"/>
</dbReference>